<dbReference type="EMBL" id="JAACFV010000094">
    <property type="protein sequence ID" value="KAF7506083.1"/>
    <property type="molecule type" value="Genomic_DNA"/>
</dbReference>
<dbReference type="Proteomes" id="UP000606974">
    <property type="component" value="Unassembled WGS sequence"/>
</dbReference>
<feature type="region of interest" description="Disordered" evidence="3">
    <location>
        <begin position="370"/>
        <end position="401"/>
    </location>
</feature>
<gene>
    <name evidence="5" type="ORF">GJ744_012234</name>
</gene>
<comment type="similarity">
    <text evidence="1">Belongs to the Cdt1 family.</text>
</comment>
<dbReference type="Pfam" id="PF16679">
    <property type="entry name" value="CDT1_C"/>
    <property type="match status" value="1"/>
</dbReference>
<dbReference type="AlphaFoldDB" id="A0A8H7E2U5"/>
<evidence type="ECO:0000259" key="4">
    <source>
        <dbReference type="Pfam" id="PF16679"/>
    </source>
</evidence>
<dbReference type="Pfam" id="PF26121">
    <property type="entry name" value="HTH_CDT1"/>
    <property type="match status" value="1"/>
</dbReference>
<dbReference type="OrthoDB" id="341730at2759"/>
<feature type="compositionally biased region" description="Polar residues" evidence="3">
    <location>
        <begin position="387"/>
        <end position="401"/>
    </location>
</feature>
<evidence type="ECO:0000256" key="3">
    <source>
        <dbReference type="SAM" id="MobiDB-lite"/>
    </source>
</evidence>
<feature type="domain" description="DNA replication factor Cdt1 C-terminal" evidence="4">
    <location>
        <begin position="328"/>
        <end position="448"/>
    </location>
</feature>
<sequence length="478" mass="53913">MAALSITQTNLLSRISKPSVERPVKRDSAPGRPKIYDWISTKRKRDSDDLREGSGVVPALPVCKKPKFFFAQSGHPVSAFETNQVSRPSLQSTPINKARSPPETSTLSLVCHNLAQPIRTLITLHKYFLQALSLHYAHSRGHAPAELGRLLETVTRLWKERSVTQEDIQRMLALYEVKVDIALSDGKDLIQSLSPFKLVTAGSCNIIEFIGQRKKTGKPISSSFVEKDLQESYRSHIYRLESAWINHQHEHLSFFNEDTSLDNFPRLVFSIGTHTAARKAHASKQRAEILKLSSAAQIRNEKASTSRRDPITELIAREITSTERKKQDLLDRIKAKELALKARAKPTAEQILRKHALDRIPEVVDVLRMMQQQQQQQQKGESKSRAYDNNSNDFKSANRSGKVSFNRTQIRDNMKSSTSVPISDEEVMMCLKMLSDELDGSWVQMVEAGTTSKTVFVVIEGEGMSGKEVQRRLTAQVV</sequence>
<feature type="compositionally biased region" description="Polar residues" evidence="3">
    <location>
        <begin position="83"/>
        <end position="95"/>
    </location>
</feature>
<name>A0A8H7E2U5_9EURO</name>
<comment type="caution">
    <text evidence="5">The sequence shown here is derived from an EMBL/GenBank/DDBJ whole genome shotgun (WGS) entry which is preliminary data.</text>
</comment>
<feature type="region of interest" description="Disordered" evidence="3">
    <location>
        <begin position="83"/>
        <end position="102"/>
    </location>
</feature>
<dbReference type="InterPro" id="IPR032054">
    <property type="entry name" value="Cdt1_C"/>
</dbReference>
<feature type="region of interest" description="Disordered" evidence="3">
    <location>
        <begin position="17"/>
        <end position="40"/>
    </location>
</feature>
<dbReference type="Gene3D" id="1.10.10.1420">
    <property type="entry name" value="DNA replication factor Cdt1, C-terminal WH domain"/>
    <property type="match status" value="1"/>
</dbReference>
<feature type="compositionally biased region" description="Basic and acidic residues" evidence="3">
    <location>
        <begin position="19"/>
        <end position="29"/>
    </location>
</feature>
<organism evidence="5 6">
    <name type="scientific">Endocarpon pusillum</name>
    <dbReference type="NCBI Taxonomy" id="364733"/>
    <lineage>
        <taxon>Eukaryota</taxon>
        <taxon>Fungi</taxon>
        <taxon>Dikarya</taxon>
        <taxon>Ascomycota</taxon>
        <taxon>Pezizomycotina</taxon>
        <taxon>Eurotiomycetes</taxon>
        <taxon>Chaetothyriomycetidae</taxon>
        <taxon>Verrucariales</taxon>
        <taxon>Verrucariaceae</taxon>
        <taxon>Endocarpon</taxon>
    </lineage>
</organism>
<proteinExistence type="inferred from homology"/>
<keyword evidence="2" id="KW-0131">Cell cycle</keyword>
<reference evidence="5" key="1">
    <citation type="submission" date="2020-02" db="EMBL/GenBank/DDBJ databases">
        <authorList>
            <person name="Palmer J.M."/>
        </authorList>
    </citation>
    <scope>NUCLEOTIDE SEQUENCE</scope>
    <source>
        <strain evidence="5">EPUS1.4</strain>
        <tissue evidence="5">Thallus</tissue>
    </source>
</reference>
<dbReference type="InterPro" id="IPR038090">
    <property type="entry name" value="Cdt1_C_WH_dom_sf"/>
</dbReference>
<accession>A0A8H7E2U5</accession>
<evidence type="ECO:0000256" key="1">
    <source>
        <dbReference type="ARBA" id="ARBA00008356"/>
    </source>
</evidence>
<protein>
    <recommendedName>
        <fullName evidence="4">DNA replication factor Cdt1 C-terminal domain-containing protein</fullName>
    </recommendedName>
</protein>
<keyword evidence="6" id="KW-1185">Reference proteome</keyword>
<evidence type="ECO:0000313" key="5">
    <source>
        <dbReference type="EMBL" id="KAF7506083.1"/>
    </source>
</evidence>
<evidence type="ECO:0000256" key="2">
    <source>
        <dbReference type="ARBA" id="ARBA00023306"/>
    </source>
</evidence>
<evidence type="ECO:0000313" key="6">
    <source>
        <dbReference type="Proteomes" id="UP000606974"/>
    </source>
</evidence>